<evidence type="ECO:0000313" key="1">
    <source>
        <dbReference type="EMBL" id="KRK87562.1"/>
    </source>
</evidence>
<dbReference type="PATRIC" id="fig|1423808.3.peg.970"/>
<dbReference type="EMBL" id="AZEA01000019">
    <property type="protein sequence ID" value="KRK87562.1"/>
    <property type="molecule type" value="Genomic_DNA"/>
</dbReference>
<organism evidence="1 2">
    <name type="scientific">Lentilactobacillus sunkii DSM 19904</name>
    <dbReference type="NCBI Taxonomy" id="1423808"/>
    <lineage>
        <taxon>Bacteria</taxon>
        <taxon>Bacillati</taxon>
        <taxon>Bacillota</taxon>
        <taxon>Bacilli</taxon>
        <taxon>Lactobacillales</taxon>
        <taxon>Lactobacillaceae</taxon>
        <taxon>Lentilactobacillus</taxon>
    </lineage>
</organism>
<reference evidence="1 2" key="1">
    <citation type="journal article" date="2015" name="Genome Announc.">
        <title>Expanding the biotechnology potential of lactobacilli through comparative genomics of 213 strains and associated genera.</title>
        <authorList>
            <person name="Sun Z."/>
            <person name="Harris H.M."/>
            <person name="McCann A."/>
            <person name="Guo C."/>
            <person name="Argimon S."/>
            <person name="Zhang W."/>
            <person name="Yang X."/>
            <person name="Jeffery I.B."/>
            <person name="Cooney J.C."/>
            <person name="Kagawa T.F."/>
            <person name="Liu W."/>
            <person name="Song Y."/>
            <person name="Salvetti E."/>
            <person name="Wrobel A."/>
            <person name="Rasinkangas P."/>
            <person name="Parkhill J."/>
            <person name="Rea M.C."/>
            <person name="O'Sullivan O."/>
            <person name="Ritari J."/>
            <person name="Douillard F.P."/>
            <person name="Paul Ross R."/>
            <person name="Yang R."/>
            <person name="Briner A.E."/>
            <person name="Felis G.E."/>
            <person name="de Vos W.M."/>
            <person name="Barrangou R."/>
            <person name="Klaenhammer T.R."/>
            <person name="Caufield P.W."/>
            <person name="Cui Y."/>
            <person name="Zhang H."/>
            <person name="O'Toole P.W."/>
        </authorList>
    </citation>
    <scope>NUCLEOTIDE SEQUENCE [LARGE SCALE GENOMIC DNA]</scope>
    <source>
        <strain evidence="1 2">DSM 19904</strain>
    </source>
</reference>
<gene>
    <name evidence="1" type="ORF">FD17_GL000961</name>
</gene>
<dbReference type="OrthoDB" id="2313123at2"/>
<evidence type="ECO:0008006" key="3">
    <source>
        <dbReference type="Google" id="ProtNLM"/>
    </source>
</evidence>
<proteinExistence type="predicted"/>
<keyword evidence="2" id="KW-1185">Reference proteome</keyword>
<dbReference type="InterPro" id="IPR025127">
    <property type="entry name" value="DUF4054"/>
</dbReference>
<comment type="caution">
    <text evidence="1">The sequence shown here is derived from an EMBL/GenBank/DDBJ whole genome shotgun (WGS) entry which is preliminary data.</text>
</comment>
<dbReference type="Pfam" id="PF13262">
    <property type="entry name" value="DUF4054"/>
    <property type="match status" value="1"/>
</dbReference>
<protein>
    <recommendedName>
        <fullName evidence="3">DUF4054 domain-containing protein</fullName>
    </recommendedName>
</protein>
<accession>A0A0R1L5C2</accession>
<evidence type="ECO:0000313" key="2">
    <source>
        <dbReference type="Proteomes" id="UP000051581"/>
    </source>
</evidence>
<name>A0A0R1L5C2_9LACO</name>
<sequence length="127" mass="14372">MASNYTTVEAVKNTVPDTFEDVADATIQQYISDSHLKVTHDSFATSDPDILEQAERYLTIHRYIIGTSSTLVSTEKVGPIQVSYFKAGSQDWLKWLQLTTWGADYYRLWSMYGDNGMPRISLAVLPQ</sequence>
<dbReference type="Proteomes" id="UP000051581">
    <property type="component" value="Unassembled WGS sequence"/>
</dbReference>
<dbReference type="AlphaFoldDB" id="A0A0R1L5C2"/>
<dbReference type="RefSeq" id="WP_057826033.1">
    <property type="nucleotide sequence ID" value="NZ_AZEA01000019.1"/>
</dbReference>